<dbReference type="RefSeq" id="WP_167927806.1">
    <property type="nucleotide sequence ID" value="NZ_JAATVY010000023.1"/>
</dbReference>
<dbReference type="Gene3D" id="1.20.1090.10">
    <property type="entry name" value="Dehydroquinate synthase-like - alpha domain"/>
    <property type="match status" value="1"/>
</dbReference>
<dbReference type="CDD" id="cd08177">
    <property type="entry name" value="MAR"/>
    <property type="match status" value="1"/>
</dbReference>
<reference evidence="6 7" key="1">
    <citation type="submission" date="2020-03" db="EMBL/GenBank/DDBJ databases">
        <title>WGS of the type strain of Planosporangium spp.</title>
        <authorList>
            <person name="Thawai C."/>
        </authorList>
    </citation>
    <scope>NUCLEOTIDE SEQUENCE [LARGE SCALE GENOMIC DNA]</scope>
    <source>
        <strain evidence="6 7">TBRC 5610</strain>
    </source>
</reference>
<evidence type="ECO:0000259" key="5">
    <source>
        <dbReference type="Pfam" id="PF25137"/>
    </source>
</evidence>
<dbReference type="PANTHER" id="PTHR11496:SF102">
    <property type="entry name" value="ALCOHOL DEHYDROGENASE 4"/>
    <property type="match status" value="1"/>
</dbReference>
<keyword evidence="7" id="KW-1185">Reference proteome</keyword>
<name>A0ABX0Y636_9ACTN</name>
<evidence type="ECO:0000256" key="3">
    <source>
        <dbReference type="ARBA" id="ARBA00023027"/>
    </source>
</evidence>
<dbReference type="Proteomes" id="UP000722989">
    <property type="component" value="Unassembled WGS sequence"/>
</dbReference>
<dbReference type="Gene3D" id="3.40.50.1970">
    <property type="match status" value="1"/>
</dbReference>
<dbReference type="Pfam" id="PF00465">
    <property type="entry name" value="Fe-ADH"/>
    <property type="match status" value="1"/>
</dbReference>
<organism evidence="6 7">
    <name type="scientific">Planosporangium thailandense</name>
    <dbReference type="NCBI Taxonomy" id="765197"/>
    <lineage>
        <taxon>Bacteria</taxon>
        <taxon>Bacillati</taxon>
        <taxon>Actinomycetota</taxon>
        <taxon>Actinomycetes</taxon>
        <taxon>Micromonosporales</taxon>
        <taxon>Micromonosporaceae</taxon>
        <taxon>Planosporangium</taxon>
    </lineage>
</organism>
<sequence length="366" mass="37813">MELPEARWREEFTYDAPVLADRSVRVVFGVGSLYRIGGEAAQLGCRALLIAGPHEDAAADVVAAELGPDLAGRLRDVAQHVPTDLAHEATYRATQLGAEVLLAVGGGSATGLAKVIALRTGLPILAVPTTYAGSEMTPIWGLTDAQGKTTGRDARVIPRTVLYDPTLTVSLPPQLTAASGMNALAHALEALYAPDATPLLATVAEEALRALAEALPVVVAKPDDLDARAHLLFGGWLAGWALGSATMGLHHKLAHVLGGTYRLPHADLHSALLPQVAAFNATAAPEAFTRAARAMHVGSGRCVGQALFDLATTVGAPTSLAKLGLEPDAVESVAASVAAATVGNPRPVTEADLVHLLRAAFVGNRP</sequence>
<dbReference type="InterPro" id="IPR034786">
    <property type="entry name" value="MAR"/>
</dbReference>
<feature type="domain" description="Fe-containing alcohol dehydrogenase-like C-terminal" evidence="5">
    <location>
        <begin position="176"/>
        <end position="361"/>
    </location>
</feature>
<dbReference type="EMBL" id="JAATVY010000023">
    <property type="protein sequence ID" value="NJC72893.1"/>
    <property type="molecule type" value="Genomic_DNA"/>
</dbReference>
<evidence type="ECO:0000256" key="1">
    <source>
        <dbReference type="ARBA" id="ARBA00007358"/>
    </source>
</evidence>
<accession>A0ABX0Y636</accession>
<dbReference type="InterPro" id="IPR056798">
    <property type="entry name" value="ADH_Fe_C"/>
</dbReference>
<evidence type="ECO:0000313" key="6">
    <source>
        <dbReference type="EMBL" id="NJC72893.1"/>
    </source>
</evidence>
<dbReference type="PANTHER" id="PTHR11496">
    <property type="entry name" value="ALCOHOL DEHYDROGENASE"/>
    <property type="match status" value="1"/>
</dbReference>
<keyword evidence="3" id="KW-0520">NAD</keyword>
<gene>
    <name evidence="6" type="ORF">HC031_24690</name>
</gene>
<comment type="caution">
    <text evidence="6">The sequence shown here is derived from an EMBL/GenBank/DDBJ whole genome shotgun (WGS) entry which is preliminary data.</text>
</comment>
<keyword evidence="2" id="KW-0560">Oxidoreductase</keyword>
<evidence type="ECO:0000256" key="2">
    <source>
        <dbReference type="ARBA" id="ARBA00023002"/>
    </source>
</evidence>
<proteinExistence type="inferred from homology"/>
<comment type="similarity">
    <text evidence="1">Belongs to the iron-containing alcohol dehydrogenase family.</text>
</comment>
<dbReference type="InterPro" id="IPR001670">
    <property type="entry name" value="ADH_Fe/GldA"/>
</dbReference>
<feature type="domain" description="Alcohol dehydrogenase iron-type/glycerol dehydrogenase GldA" evidence="4">
    <location>
        <begin position="25"/>
        <end position="165"/>
    </location>
</feature>
<evidence type="ECO:0000313" key="7">
    <source>
        <dbReference type="Proteomes" id="UP000722989"/>
    </source>
</evidence>
<dbReference type="InterPro" id="IPR039697">
    <property type="entry name" value="Alcohol_dehydrogenase_Fe"/>
</dbReference>
<evidence type="ECO:0000259" key="4">
    <source>
        <dbReference type="Pfam" id="PF00465"/>
    </source>
</evidence>
<protein>
    <submittedName>
        <fullName evidence="6">Maleylacetate reductase</fullName>
    </submittedName>
</protein>
<dbReference type="Pfam" id="PF25137">
    <property type="entry name" value="ADH_Fe_C"/>
    <property type="match status" value="1"/>
</dbReference>
<dbReference type="SUPFAM" id="SSF56796">
    <property type="entry name" value="Dehydroquinate synthase-like"/>
    <property type="match status" value="1"/>
</dbReference>